<dbReference type="InterPro" id="IPR018060">
    <property type="entry name" value="HTH_AraC"/>
</dbReference>
<proteinExistence type="predicted"/>
<keyword evidence="1" id="KW-0805">Transcription regulation</keyword>
<comment type="caution">
    <text evidence="5">The sequence shown here is derived from an EMBL/GenBank/DDBJ whole genome shotgun (WGS) entry which is preliminary data.</text>
</comment>
<evidence type="ECO:0000313" key="5">
    <source>
        <dbReference type="EMBL" id="PWN66871.1"/>
    </source>
</evidence>
<dbReference type="GO" id="GO:0003700">
    <property type="term" value="F:DNA-binding transcription factor activity"/>
    <property type="evidence" value="ECO:0007669"/>
    <property type="project" value="InterPro"/>
</dbReference>
<dbReference type="InterPro" id="IPR020449">
    <property type="entry name" value="Tscrpt_reg_AraC-type_HTH"/>
</dbReference>
<dbReference type="PANTHER" id="PTHR47893:SF1">
    <property type="entry name" value="REGULATORY PROTEIN PCHR"/>
    <property type="match status" value="1"/>
</dbReference>
<organism evidence="5 6">
    <name type="scientific">Chryseobacterium phosphatilyticum</name>
    <dbReference type="NCBI Taxonomy" id="475075"/>
    <lineage>
        <taxon>Bacteria</taxon>
        <taxon>Pseudomonadati</taxon>
        <taxon>Bacteroidota</taxon>
        <taxon>Flavobacteriia</taxon>
        <taxon>Flavobacteriales</taxon>
        <taxon>Weeksellaceae</taxon>
        <taxon>Chryseobacterium group</taxon>
        <taxon>Chryseobacterium</taxon>
    </lineage>
</organism>
<dbReference type="PROSITE" id="PS01124">
    <property type="entry name" value="HTH_ARAC_FAMILY_2"/>
    <property type="match status" value="1"/>
</dbReference>
<dbReference type="InterPro" id="IPR018062">
    <property type="entry name" value="HTH_AraC-typ_CS"/>
</dbReference>
<dbReference type="Pfam" id="PF12833">
    <property type="entry name" value="HTH_18"/>
    <property type="match status" value="1"/>
</dbReference>
<evidence type="ECO:0000259" key="4">
    <source>
        <dbReference type="PROSITE" id="PS01124"/>
    </source>
</evidence>
<sequence>MCCMRNQQKNGIFFRSSDIEIIMKEEVPPEMGVGSYLFENKSSFNLLFLLSSNISMKPDKLRPKIVLQKNQYLLHYTSEENKTEWWSTNDETLKYLHIKLRYKYIFNLINPEYNKEGVQILENMIQNNFIFFHEETPPTMTVEMHMIIKEMISYSKEGILRKLFMQAKVIKLLILIFEQFNEKSVVGSSPKIPETVKRFIDENYHRNIRAEEIGRLIGINQNSIRKEFKAQYHTTIAHYILELRMLKARKLITNKDIMIKEIAIECGYEYIQNFTRAFKKKFGVSPENLRNNT</sequence>
<dbReference type="PROSITE" id="PS00041">
    <property type="entry name" value="HTH_ARAC_FAMILY_1"/>
    <property type="match status" value="1"/>
</dbReference>
<evidence type="ECO:0000256" key="1">
    <source>
        <dbReference type="ARBA" id="ARBA00023015"/>
    </source>
</evidence>
<accession>A0A316WZG3</accession>
<dbReference type="SMART" id="SM00342">
    <property type="entry name" value="HTH_ARAC"/>
    <property type="match status" value="1"/>
</dbReference>
<protein>
    <submittedName>
        <fullName evidence="5">AraC family transcriptional regulator</fullName>
    </submittedName>
</protein>
<dbReference type="Gene3D" id="1.10.10.60">
    <property type="entry name" value="Homeodomain-like"/>
    <property type="match status" value="2"/>
</dbReference>
<dbReference type="EMBL" id="PPED02000005">
    <property type="protein sequence ID" value="PWN66871.1"/>
    <property type="molecule type" value="Genomic_DNA"/>
</dbReference>
<dbReference type="AlphaFoldDB" id="A0A316WZG3"/>
<name>A0A316WZG3_9FLAO</name>
<feature type="domain" description="HTH araC/xylS-type" evidence="4">
    <location>
        <begin position="194"/>
        <end position="292"/>
    </location>
</feature>
<evidence type="ECO:0000313" key="6">
    <source>
        <dbReference type="Proteomes" id="UP000236594"/>
    </source>
</evidence>
<dbReference type="InterPro" id="IPR009057">
    <property type="entry name" value="Homeodomain-like_sf"/>
</dbReference>
<dbReference type="GO" id="GO:0043565">
    <property type="term" value="F:sequence-specific DNA binding"/>
    <property type="evidence" value="ECO:0007669"/>
    <property type="project" value="InterPro"/>
</dbReference>
<dbReference type="SUPFAM" id="SSF46689">
    <property type="entry name" value="Homeodomain-like"/>
    <property type="match status" value="1"/>
</dbReference>
<dbReference type="Proteomes" id="UP000236594">
    <property type="component" value="Unassembled WGS sequence"/>
</dbReference>
<keyword evidence="6" id="KW-1185">Reference proteome</keyword>
<keyword evidence="3" id="KW-0804">Transcription</keyword>
<gene>
    <name evidence="5" type="ORF">C1631_019325</name>
</gene>
<dbReference type="PRINTS" id="PR00032">
    <property type="entry name" value="HTHARAC"/>
</dbReference>
<dbReference type="PANTHER" id="PTHR47893">
    <property type="entry name" value="REGULATORY PROTEIN PCHR"/>
    <property type="match status" value="1"/>
</dbReference>
<dbReference type="InterPro" id="IPR053142">
    <property type="entry name" value="PchR_regulatory_protein"/>
</dbReference>
<evidence type="ECO:0000256" key="2">
    <source>
        <dbReference type="ARBA" id="ARBA00023125"/>
    </source>
</evidence>
<reference evidence="5 6" key="1">
    <citation type="submission" date="2018-04" db="EMBL/GenBank/DDBJ databases">
        <title>Draft Genome Sequence of Phosphate-Solubilizing Chryseobacterium sp. ISE14 that is a Biocontrol and Plant Growth-Promoting Rhizobacterium Isolated from Cucumber.</title>
        <authorList>
            <person name="Jeong J.-J."/>
            <person name="Sang M.K."/>
            <person name="Choi I.-G."/>
            <person name="Kim K.D."/>
        </authorList>
    </citation>
    <scope>NUCLEOTIDE SEQUENCE [LARGE SCALE GENOMIC DNA]</scope>
    <source>
        <strain evidence="5 6">ISE14</strain>
    </source>
</reference>
<evidence type="ECO:0000256" key="3">
    <source>
        <dbReference type="ARBA" id="ARBA00023163"/>
    </source>
</evidence>
<keyword evidence="2" id="KW-0238">DNA-binding</keyword>